<dbReference type="WBParaSite" id="BXY_1395100.1">
    <property type="protein sequence ID" value="BXY_1395100.1"/>
    <property type="gene ID" value="BXY_1395100"/>
</dbReference>
<proteinExistence type="predicted"/>
<evidence type="ECO:0000313" key="2">
    <source>
        <dbReference type="WBParaSite" id="BXY_1395100.1"/>
    </source>
</evidence>
<evidence type="ECO:0000313" key="1">
    <source>
        <dbReference type="Proteomes" id="UP000095284"/>
    </source>
</evidence>
<accession>A0A1I7SLL8</accession>
<name>A0A1I7SLL8_BURXY</name>
<protein>
    <submittedName>
        <fullName evidence="2">Uncharacterized protein</fullName>
    </submittedName>
</protein>
<dbReference type="AlphaFoldDB" id="A0A1I7SLL8"/>
<dbReference type="Proteomes" id="UP000095284">
    <property type="component" value="Unplaced"/>
</dbReference>
<sequence>MLELNYALIEAFIVDGERDSAHDSTQNTCSFGDCAREIRFQLLPKTIESSFPEKIQVVRRFPFCSKNVSSTKITSNLRENGSVEHLTLYGP</sequence>
<reference evidence="2" key="1">
    <citation type="submission" date="2016-11" db="UniProtKB">
        <authorList>
            <consortium name="WormBaseParasite"/>
        </authorList>
    </citation>
    <scope>IDENTIFICATION</scope>
</reference>
<organism evidence="1 2">
    <name type="scientific">Bursaphelenchus xylophilus</name>
    <name type="common">Pinewood nematode worm</name>
    <name type="synonym">Aphelenchoides xylophilus</name>
    <dbReference type="NCBI Taxonomy" id="6326"/>
    <lineage>
        <taxon>Eukaryota</taxon>
        <taxon>Metazoa</taxon>
        <taxon>Ecdysozoa</taxon>
        <taxon>Nematoda</taxon>
        <taxon>Chromadorea</taxon>
        <taxon>Rhabditida</taxon>
        <taxon>Tylenchina</taxon>
        <taxon>Tylenchomorpha</taxon>
        <taxon>Aphelenchoidea</taxon>
        <taxon>Aphelenchoididae</taxon>
        <taxon>Bursaphelenchus</taxon>
    </lineage>
</organism>